<feature type="domain" description="PAS" evidence="7">
    <location>
        <begin position="294"/>
        <end position="364"/>
    </location>
</feature>
<feature type="transmembrane region" description="Helical" evidence="6">
    <location>
        <begin position="225"/>
        <end position="244"/>
    </location>
</feature>
<dbReference type="InterPro" id="IPR013655">
    <property type="entry name" value="PAS_fold_3"/>
</dbReference>
<evidence type="ECO:0000259" key="8">
    <source>
        <dbReference type="PROSITE" id="PS50113"/>
    </source>
</evidence>
<keyword evidence="4 6" id="KW-1133">Transmembrane helix</keyword>
<keyword evidence="3 6" id="KW-0812">Transmembrane</keyword>
<dbReference type="InterPro" id="IPR000160">
    <property type="entry name" value="GGDEF_dom"/>
</dbReference>
<evidence type="ECO:0000259" key="9">
    <source>
        <dbReference type="PROSITE" id="PS50887"/>
    </source>
</evidence>
<comment type="caution">
    <text evidence="10">The sequence shown here is derived from an EMBL/GenBank/DDBJ whole genome shotgun (WGS) entry which is preliminary data.</text>
</comment>
<dbReference type="SMART" id="SM00086">
    <property type="entry name" value="PAC"/>
    <property type="match status" value="1"/>
</dbReference>
<dbReference type="Pfam" id="PF00990">
    <property type="entry name" value="GGDEF"/>
    <property type="match status" value="1"/>
</dbReference>
<dbReference type="InterPro" id="IPR035965">
    <property type="entry name" value="PAS-like_dom_sf"/>
</dbReference>
<keyword evidence="2" id="KW-1003">Cell membrane</keyword>
<dbReference type="eggNOG" id="COG3447">
    <property type="taxonomic scope" value="Bacteria"/>
</dbReference>
<dbReference type="PANTHER" id="PTHR46663">
    <property type="entry name" value="DIGUANYLATE CYCLASE DGCT-RELATED"/>
    <property type="match status" value="1"/>
</dbReference>
<dbReference type="InterPro" id="IPR052163">
    <property type="entry name" value="DGC-Regulatory_Protein"/>
</dbReference>
<feature type="domain" description="PAC" evidence="8">
    <location>
        <begin position="368"/>
        <end position="420"/>
    </location>
</feature>
<dbReference type="InterPro" id="IPR043128">
    <property type="entry name" value="Rev_trsase/Diguanyl_cyclase"/>
</dbReference>
<evidence type="ECO:0000256" key="2">
    <source>
        <dbReference type="ARBA" id="ARBA00022475"/>
    </source>
</evidence>
<dbReference type="CDD" id="cd00130">
    <property type="entry name" value="PAS"/>
    <property type="match status" value="1"/>
</dbReference>
<feature type="transmembrane region" description="Helical" evidence="6">
    <location>
        <begin position="256"/>
        <end position="279"/>
    </location>
</feature>
<dbReference type="PROSITE" id="PS50113">
    <property type="entry name" value="PAC"/>
    <property type="match status" value="1"/>
</dbReference>
<dbReference type="Proteomes" id="UP000015527">
    <property type="component" value="Unassembled WGS sequence"/>
</dbReference>
<dbReference type="SUPFAM" id="SSF55073">
    <property type="entry name" value="Nucleotide cyclase"/>
    <property type="match status" value="1"/>
</dbReference>
<feature type="domain" description="GGDEF" evidence="9">
    <location>
        <begin position="460"/>
        <end position="593"/>
    </location>
</feature>
<proteinExistence type="predicted"/>
<comment type="subcellular location">
    <subcellularLocation>
        <location evidence="1">Cell membrane</location>
        <topology evidence="1">Multi-pass membrane protein</topology>
    </subcellularLocation>
</comment>
<evidence type="ECO:0000313" key="11">
    <source>
        <dbReference type="Proteomes" id="UP000015527"/>
    </source>
</evidence>
<dbReference type="SMART" id="SM00091">
    <property type="entry name" value="PAS"/>
    <property type="match status" value="1"/>
</dbReference>
<dbReference type="FunFam" id="3.30.70.270:FF:000001">
    <property type="entry name" value="Diguanylate cyclase domain protein"/>
    <property type="match status" value="1"/>
</dbReference>
<dbReference type="PATRIC" id="fig|1096930.3.peg.2279"/>
<reference evidence="10 11" key="1">
    <citation type="journal article" date="2013" name="Genome Announc.">
        <title>Genome Sequence of Novosphingobium lindaniclasticum LE124T, Isolated from a Hexachlorocyclohexane Dumpsite.</title>
        <authorList>
            <person name="Saxena A."/>
            <person name="Nayyar N."/>
            <person name="Sangwan N."/>
            <person name="Kumari R."/>
            <person name="Khurana J.P."/>
            <person name="Lal R."/>
        </authorList>
    </citation>
    <scope>NUCLEOTIDE SEQUENCE [LARGE SCALE GENOMIC DNA]</scope>
    <source>
        <strain evidence="10 11">LE124</strain>
    </source>
</reference>
<dbReference type="Pfam" id="PF08447">
    <property type="entry name" value="PAS_3"/>
    <property type="match status" value="1"/>
</dbReference>
<dbReference type="CDD" id="cd01949">
    <property type="entry name" value="GGDEF"/>
    <property type="match status" value="1"/>
</dbReference>
<feature type="transmembrane region" description="Helical" evidence="6">
    <location>
        <begin position="74"/>
        <end position="93"/>
    </location>
</feature>
<feature type="transmembrane region" description="Helical" evidence="6">
    <location>
        <begin position="187"/>
        <end position="213"/>
    </location>
</feature>
<dbReference type="PROSITE" id="PS50112">
    <property type="entry name" value="PAS"/>
    <property type="match status" value="1"/>
</dbReference>
<dbReference type="PROSITE" id="PS50887">
    <property type="entry name" value="GGDEF"/>
    <property type="match status" value="1"/>
</dbReference>
<evidence type="ECO:0000256" key="3">
    <source>
        <dbReference type="ARBA" id="ARBA00022692"/>
    </source>
</evidence>
<dbReference type="InterPro" id="IPR000014">
    <property type="entry name" value="PAS"/>
</dbReference>
<organism evidence="10 11">
    <name type="scientific">Novosphingobium lindaniclasticum LE124</name>
    <dbReference type="NCBI Taxonomy" id="1096930"/>
    <lineage>
        <taxon>Bacteria</taxon>
        <taxon>Pseudomonadati</taxon>
        <taxon>Pseudomonadota</taxon>
        <taxon>Alphaproteobacteria</taxon>
        <taxon>Sphingomonadales</taxon>
        <taxon>Sphingomonadaceae</taxon>
        <taxon>Novosphingobium</taxon>
    </lineage>
</organism>
<dbReference type="InterPro" id="IPR000700">
    <property type="entry name" value="PAS-assoc_C"/>
</dbReference>
<dbReference type="AlphaFoldDB" id="T0IZZ1"/>
<evidence type="ECO:0000256" key="1">
    <source>
        <dbReference type="ARBA" id="ARBA00004651"/>
    </source>
</evidence>
<dbReference type="Gene3D" id="3.30.450.20">
    <property type="entry name" value="PAS domain"/>
    <property type="match status" value="1"/>
</dbReference>
<evidence type="ECO:0000256" key="4">
    <source>
        <dbReference type="ARBA" id="ARBA00022989"/>
    </source>
</evidence>
<dbReference type="GO" id="GO:0005886">
    <property type="term" value="C:plasma membrane"/>
    <property type="evidence" value="ECO:0007669"/>
    <property type="project" value="UniProtKB-SubCell"/>
</dbReference>
<dbReference type="InterPro" id="IPR007895">
    <property type="entry name" value="MASE1"/>
</dbReference>
<dbReference type="EMBL" id="ATHL01000076">
    <property type="protein sequence ID" value="EQB15249.1"/>
    <property type="molecule type" value="Genomic_DNA"/>
</dbReference>
<feature type="transmembrane region" description="Helical" evidence="6">
    <location>
        <begin position="113"/>
        <end position="135"/>
    </location>
</feature>
<feature type="transmembrane region" description="Helical" evidence="6">
    <location>
        <begin position="50"/>
        <end position="68"/>
    </location>
</feature>
<evidence type="ECO:0000313" key="10">
    <source>
        <dbReference type="EMBL" id="EQB15249.1"/>
    </source>
</evidence>
<dbReference type="InterPro" id="IPR029787">
    <property type="entry name" value="Nucleotide_cyclase"/>
</dbReference>
<evidence type="ECO:0000256" key="5">
    <source>
        <dbReference type="ARBA" id="ARBA00023136"/>
    </source>
</evidence>
<dbReference type="Gene3D" id="3.30.70.270">
    <property type="match status" value="1"/>
</dbReference>
<protein>
    <recommendedName>
        <fullName evidence="12">Diguanylate cyclase</fullName>
    </recommendedName>
</protein>
<sequence>MRGAVLTATTYFVCAALALQLTRFNSGIAVVWLAGPVLFARLSSTPRRRWAAIALTCAPFGLCASILFGFRGTVAVPLSLLCIAEATAAAWLIRRVHPRFGKFRSLPEVGSFLLVTAMLVPATTAFAAALCAHVTQGLPYWPAWRDWYAGHALGFASFAPPLLLFLRGETGQWIAGADSRRVGEAALLLGLVAAASLVTFGQNAIPLVILPFIPMIAATLRLGRFGAVSSIVILVAIGLTFSLAGRGPTTLLNGPMALKLQVLQIYFATIVLVILPLAAELRSRRSLVERLHAAEALHRAVLDRMSDIVVRVNADGIVRYASPSAVQVTGYEPAELVGRSLFNLILPEDMPLILEARRRVLAAPDEPAIIEYRTRCKNGDIVWVESHIRGIVDDHGRASGTVSIIREVTRRREELASLTTQAMTDHLTGAHNRRAFDEALAAMLALRPHDIDRGVPEEGLAGCLALFDLDHFKQVNDGYGHATGDDLLVRFVSILRGAVRDGDLVARLGGEEFALLLSGLSVDQAHLICERIRTRFEEAAVRDPLGNIVQATVSVGIAPLVRGRESRAVMALADEALYRAKQGGRNRTGLPIVDDAAARRSA</sequence>
<gene>
    <name evidence="10" type="ORF">L284_11480</name>
</gene>
<dbReference type="SMART" id="SM00267">
    <property type="entry name" value="GGDEF"/>
    <property type="match status" value="1"/>
</dbReference>
<dbReference type="InterPro" id="IPR001610">
    <property type="entry name" value="PAC"/>
</dbReference>
<dbReference type="SUPFAM" id="SSF55785">
    <property type="entry name" value="PYP-like sensor domain (PAS domain)"/>
    <property type="match status" value="1"/>
</dbReference>
<name>T0IZZ1_9SPHN</name>
<dbReference type="eggNOG" id="COG3706">
    <property type="taxonomic scope" value="Bacteria"/>
</dbReference>
<dbReference type="GO" id="GO:0003824">
    <property type="term" value="F:catalytic activity"/>
    <property type="evidence" value="ECO:0007669"/>
    <property type="project" value="UniProtKB-ARBA"/>
</dbReference>
<dbReference type="NCBIfam" id="TIGR00229">
    <property type="entry name" value="sensory_box"/>
    <property type="match status" value="1"/>
</dbReference>
<accession>T0IZZ1</accession>
<feature type="transmembrane region" description="Helical" evidence="6">
    <location>
        <begin position="147"/>
        <end position="166"/>
    </location>
</feature>
<dbReference type="Pfam" id="PF05231">
    <property type="entry name" value="MASE1"/>
    <property type="match status" value="1"/>
</dbReference>
<evidence type="ECO:0000256" key="6">
    <source>
        <dbReference type="SAM" id="Phobius"/>
    </source>
</evidence>
<keyword evidence="11" id="KW-1185">Reference proteome</keyword>
<evidence type="ECO:0008006" key="12">
    <source>
        <dbReference type="Google" id="ProtNLM"/>
    </source>
</evidence>
<evidence type="ECO:0000259" key="7">
    <source>
        <dbReference type="PROSITE" id="PS50112"/>
    </source>
</evidence>
<dbReference type="NCBIfam" id="TIGR00254">
    <property type="entry name" value="GGDEF"/>
    <property type="match status" value="1"/>
</dbReference>
<keyword evidence="5 6" id="KW-0472">Membrane</keyword>
<dbReference type="PANTHER" id="PTHR46663:SF4">
    <property type="entry name" value="DIGUANYLATE CYCLASE DGCT-RELATED"/>
    <property type="match status" value="1"/>
</dbReference>